<comment type="similarity">
    <text evidence="1">Belongs to the AHA1 family.</text>
</comment>
<sequence>MAMLKEEPVVKAEMNIRKPVDEVFAAFVDPEKTTKFWFTKSSGKLEFGKHIRWDWEMYGVSANVYVKQLEENKRILIEWEEPCGYSTVEWTFTPRNGYETFVSITNSGFQGEGDEMVEQALDSMGGFTIVLCGLKAYLEHGISLNLIADKAPDAHVNP</sequence>
<name>A0A7H8Q998_9BACL</name>
<feature type="domain" description="Activator of Hsp90 ATPase homologue 1/2-like C-terminal" evidence="2">
    <location>
        <begin position="19"/>
        <end position="139"/>
    </location>
</feature>
<dbReference type="EMBL" id="CP051177">
    <property type="protein sequence ID" value="QKX50557.1"/>
    <property type="molecule type" value="Genomic_DNA"/>
</dbReference>
<dbReference type="Pfam" id="PF08327">
    <property type="entry name" value="AHSA1"/>
    <property type="match status" value="1"/>
</dbReference>
<evidence type="ECO:0000313" key="3">
    <source>
        <dbReference type="EMBL" id="QKX50557.1"/>
    </source>
</evidence>
<dbReference type="AlphaFoldDB" id="A0A7H8Q998"/>
<evidence type="ECO:0000256" key="1">
    <source>
        <dbReference type="ARBA" id="ARBA00006817"/>
    </source>
</evidence>
<gene>
    <name evidence="3" type="ORF">HF394_08175</name>
</gene>
<dbReference type="CDD" id="cd08901">
    <property type="entry name" value="SRPBCC_CalC_Aha1-like_8"/>
    <property type="match status" value="1"/>
</dbReference>
<dbReference type="SUPFAM" id="SSF55961">
    <property type="entry name" value="Bet v1-like"/>
    <property type="match status" value="1"/>
</dbReference>
<protein>
    <submittedName>
        <fullName evidence="3">Polyketide cyclase</fullName>
    </submittedName>
</protein>
<evidence type="ECO:0000313" key="4">
    <source>
        <dbReference type="Proteomes" id="UP000509222"/>
    </source>
</evidence>
<accession>A0A7H8Q998</accession>
<evidence type="ECO:0000259" key="2">
    <source>
        <dbReference type="Pfam" id="PF08327"/>
    </source>
</evidence>
<dbReference type="RefSeq" id="WP_176294377.1">
    <property type="nucleotide sequence ID" value="NZ_CP051177.1"/>
</dbReference>
<organism evidence="3 4">
    <name type="scientific">Planococcus glaciei</name>
    <dbReference type="NCBI Taxonomy" id="459472"/>
    <lineage>
        <taxon>Bacteria</taxon>
        <taxon>Bacillati</taxon>
        <taxon>Bacillota</taxon>
        <taxon>Bacilli</taxon>
        <taxon>Bacillales</taxon>
        <taxon>Caryophanaceae</taxon>
        <taxon>Planococcus</taxon>
    </lineage>
</organism>
<dbReference type="InterPro" id="IPR013538">
    <property type="entry name" value="ASHA1/2-like_C"/>
</dbReference>
<reference evidence="3 4" key="1">
    <citation type="submission" date="2020-04" db="EMBL/GenBank/DDBJ databases">
        <authorList>
            <person name="Pajer P."/>
            <person name="Broz P."/>
        </authorList>
    </citation>
    <scope>NUCLEOTIDE SEQUENCE [LARGE SCALE GENOMIC DNA]</scope>
    <source>
        <strain evidence="4">NRL-ATB46093</strain>
    </source>
</reference>
<dbReference type="Proteomes" id="UP000509222">
    <property type="component" value="Chromosome"/>
</dbReference>
<keyword evidence="4" id="KW-1185">Reference proteome</keyword>
<dbReference type="InterPro" id="IPR023393">
    <property type="entry name" value="START-like_dom_sf"/>
</dbReference>
<proteinExistence type="inferred from homology"/>
<dbReference type="Gene3D" id="3.30.530.20">
    <property type="match status" value="1"/>
</dbReference>
<reference evidence="4" key="2">
    <citation type="submission" date="2020-06" db="EMBL/GenBank/DDBJ databases">
        <title>Isolation of Planomicrobium glaciei.</title>
        <authorList>
            <person name="Malisova L."/>
            <person name="Safrankova R."/>
            <person name="Jakubu V."/>
            <person name="Spanelova P."/>
        </authorList>
    </citation>
    <scope>NUCLEOTIDE SEQUENCE [LARGE SCALE GENOMIC DNA]</scope>
    <source>
        <strain evidence="4">NRL-ATB46093</strain>
    </source>
</reference>